<feature type="compositionally biased region" description="Low complexity" evidence="1">
    <location>
        <begin position="32"/>
        <end position="50"/>
    </location>
</feature>
<accession>J9GRZ0</accession>
<reference evidence="2" key="1">
    <citation type="journal article" date="2012" name="PLoS ONE">
        <title>Gene sets for utilization of primary and secondary nutrition supplies in the distal gut of endangered iberian lynx.</title>
        <authorList>
            <person name="Alcaide M."/>
            <person name="Messina E."/>
            <person name="Richter M."/>
            <person name="Bargiela R."/>
            <person name="Peplies J."/>
            <person name="Huws S.A."/>
            <person name="Newbold C.J."/>
            <person name="Golyshin P.N."/>
            <person name="Simon M.A."/>
            <person name="Lopez G."/>
            <person name="Yakimov M.M."/>
            <person name="Ferrer M."/>
        </authorList>
    </citation>
    <scope>NUCLEOTIDE SEQUENCE</scope>
</reference>
<evidence type="ECO:0000313" key="2">
    <source>
        <dbReference type="EMBL" id="EJX11252.1"/>
    </source>
</evidence>
<sequence>MQFYGIPKEDLVQLAIEMRRVDLEAQAKQAAQQEAAQQQQQGAAQQQPEALWEQRRSETSYEDILQWIPSDYTEEQKEFFTLPPLSDFVAYVGNASFMFPFLDRLQAARTTHCLNSILDDMYRRFKEKELNYQTLLTNRNFLELVLRCTSLQLKKELLLSIEKKNDALRAMRRHVQETLVNPEVAPTQGGRNAKSK</sequence>
<feature type="region of interest" description="Disordered" evidence="1">
    <location>
        <begin position="32"/>
        <end position="52"/>
    </location>
</feature>
<organism evidence="2">
    <name type="scientific">gut metagenome</name>
    <dbReference type="NCBI Taxonomy" id="749906"/>
    <lineage>
        <taxon>unclassified sequences</taxon>
        <taxon>metagenomes</taxon>
        <taxon>organismal metagenomes</taxon>
    </lineage>
</organism>
<name>J9GRZ0_9ZZZZ</name>
<proteinExistence type="predicted"/>
<dbReference type="AlphaFoldDB" id="J9GRZ0"/>
<evidence type="ECO:0000256" key="1">
    <source>
        <dbReference type="SAM" id="MobiDB-lite"/>
    </source>
</evidence>
<gene>
    <name evidence="2" type="ORF">EVA_00001</name>
</gene>
<comment type="caution">
    <text evidence="2">The sequence shown here is derived from an EMBL/GenBank/DDBJ whole genome shotgun (WGS) entry which is preliminary data.</text>
</comment>
<dbReference type="EMBL" id="AMCI01000001">
    <property type="protein sequence ID" value="EJX11252.1"/>
    <property type="molecule type" value="Genomic_DNA"/>
</dbReference>
<protein>
    <submittedName>
        <fullName evidence="2">Uncharacterized protein</fullName>
    </submittedName>
</protein>